<evidence type="ECO:0000256" key="1">
    <source>
        <dbReference type="SAM" id="SignalP"/>
    </source>
</evidence>
<dbReference type="EMBL" id="AZBU02000002">
    <property type="protein sequence ID" value="TKR94254.1"/>
    <property type="molecule type" value="Genomic_DNA"/>
</dbReference>
<dbReference type="OrthoDB" id="5872406at2759"/>
<dbReference type="AlphaFoldDB" id="A0A4U5PDY6"/>
<feature type="signal peptide" evidence="1">
    <location>
        <begin position="1"/>
        <end position="21"/>
    </location>
</feature>
<gene>
    <name evidence="2" type="ORF">L596_008565</name>
</gene>
<proteinExistence type="predicted"/>
<keyword evidence="1" id="KW-0732">Signal</keyword>
<evidence type="ECO:0000313" key="3">
    <source>
        <dbReference type="Proteomes" id="UP000298663"/>
    </source>
</evidence>
<protein>
    <submittedName>
        <fullName evidence="2">Uncharacterized protein</fullName>
    </submittedName>
</protein>
<sequence>MHVARLSQLGFFSALFFASEARWCANDKTGICEVNDLGGWCFHDKKTGEFTCDDESYCRNQSTLFGKINVAGCFTKEGNIRCCCNVGQLCNPQLVYQQPEIPSTSGQKCSYLQEDPREETVIYKDCQEKWCIAFMYNTEDKGSPVVINRGCESRFLLKHIQNKAMDDEFHNNTQWKKTDIAFKKPRCSEIVKESVPWLNDTQQQCLDFDYMSESGTKLKAKMCCCRGRDNCNAEFKWKDPAVTLSQIWTDGKTENASISVSIFTVFWDMLLPT</sequence>
<reference evidence="2 3" key="1">
    <citation type="journal article" date="2015" name="Genome Biol.">
        <title>Comparative genomics of Steinernema reveals deeply conserved gene regulatory networks.</title>
        <authorList>
            <person name="Dillman A.R."/>
            <person name="Macchietto M."/>
            <person name="Porter C.F."/>
            <person name="Rogers A."/>
            <person name="Williams B."/>
            <person name="Antoshechkin I."/>
            <person name="Lee M.M."/>
            <person name="Goodwin Z."/>
            <person name="Lu X."/>
            <person name="Lewis E.E."/>
            <person name="Goodrich-Blair H."/>
            <person name="Stock S.P."/>
            <person name="Adams B.J."/>
            <person name="Sternberg P.W."/>
            <person name="Mortazavi A."/>
        </authorList>
    </citation>
    <scope>NUCLEOTIDE SEQUENCE [LARGE SCALE GENOMIC DNA]</scope>
    <source>
        <strain evidence="2 3">ALL</strain>
    </source>
</reference>
<comment type="caution">
    <text evidence="2">The sequence shown here is derived from an EMBL/GenBank/DDBJ whole genome shotgun (WGS) entry which is preliminary data.</text>
</comment>
<evidence type="ECO:0000313" key="2">
    <source>
        <dbReference type="EMBL" id="TKR94254.1"/>
    </source>
</evidence>
<name>A0A4U5PDY6_STECR</name>
<keyword evidence="3" id="KW-1185">Reference proteome</keyword>
<accession>A0A4U5PDY6</accession>
<organism evidence="2 3">
    <name type="scientific">Steinernema carpocapsae</name>
    <name type="common">Entomopathogenic nematode</name>
    <dbReference type="NCBI Taxonomy" id="34508"/>
    <lineage>
        <taxon>Eukaryota</taxon>
        <taxon>Metazoa</taxon>
        <taxon>Ecdysozoa</taxon>
        <taxon>Nematoda</taxon>
        <taxon>Chromadorea</taxon>
        <taxon>Rhabditida</taxon>
        <taxon>Tylenchina</taxon>
        <taxon>Panagrolaimomorpha</taxon>
        <taxon>Strongyloidoidea</taxon>
        <taxon>Steinernematidae</taxon>
        <taxon>Steinernema</taxon>
    </lineage>
</organism>
<reference evidence="2 3" key="2">
    <citation type="journal article" date="2019" name="G3 (Bethesda)">
        <title>Hybrid Assembly of the Genome of the Entomopathogenic Nematode Steinernema carpocapsae Identifies the X-Chromosome.</title>
        <authorList>
            <person name="Serra L."/>
            <person name="Macchietto M."/>
            <person name="Macias-Munoz A."/>
            <person name="McGill C.J."/>
            <person name="Rodriguez I.M."/>
            <person name="Rodriguez B."/>
            <person name="Murad R."/>
            <person name="Mortazavi A."/>
        </authorList>
    </citation>
    <scope>NUCLEOTIDE SEQUENCE [LARGE SCALE GENOMIC DNA]</scope>
    <source>
        <strain evidence="2 3">ALL</strain>
    </source>
</reference>
<feature type="chain" id="PRO_5020958406" evidence="1">
    <location>
        <begin position="22"/>
        <end position="273"/>
    </location>
</feature>
<dbReference type="Proteomes" id="UP000298663">
    <property type="component" value="Unassembled WGS sequence"/>
</dbReference>